<reference evidence="2" key="1">
    <citation type="submission" date="2021-05" db="EMBL/GenBank/DDBJ databases">
        <authorList>
            <person name="Arsene-Ploetze F."/>
        </authorList>
    </citation>
    <scope>NUCLEOTIDE SEQUENCE</scope>
    <source>
        <strain evidence="2">DSM 42138</strain>
    </source>
</reference>
<dbReference type="Proteomes" id="UP001152519">
    <property type="component" value="Unassembled WGS sequence"/>
</dbReference>
<evidence type="ECO:0000256" key="1">
    <source>
        <dbReference type="SAM" id="MobiDB-lite"/>
    </source>
</evidence>
<dbReference type="EMBL" id="CAJSLV010000063">
    <property type="protein sequence ID" value="CAG6395504.1"/>
    <property type="molecule type" value="Genomic_DNA"/>
</dbReference>
<protein>
    <submittedName>
        <fullName evidence="2">Uncharacterized protein</fullName>
    </submittedName>
</protein>
<dbReference type="AlphaFoldDB" id="A0A9W4E8H0"/>
<feature type="compositionally biased region" description="Basic and acidic residues" evidence="1">
    <location>
        <begin position="1"/>
        <end position="14"/>
    </location>
</feature>
<feature type="compositionally biased region" description="Low complexity" evidence="1">
    <location>
        <begin position="80"/>
        <end position="93"/>
    </location>
</feature>
<feature type="region of interest" description="Disordered" evidence="1">
    <location>
        <begin position="1"/>
        <end position="181"/>
    </location>
</feature>
<comment type="caution">
    <text evidence="2">The sequence shown here is derived from an EMBL/GenBank/DDBJ whole genome shotgun (WGS) entry which is preliminary data.</text>
</comment>
<evidence type="ECO:0000313" key="3">
    <source>
        <dbReference type="Proteomes" id="UP001152519"/>
    </source>
</evidence>
<sequence length="181" mass="18939">MDQAGHRDPDDAGADRPPVLPARPAAAAARRRHGRHRGGLRPGRLRQTGQRLDGQPVRGDAVAARRLGAGHRSRPDRRVPLALAVAVAAAPAGDHARGGRHRQPLLAGLPRGLRPAGRGARGHPRPGHRPPDPTPGPRPLGLADPPSAGADPTARPGRPRTFPPHGLAARFPAPLTSRGRI</sequence>
<organism evidence="2 3">
    <name type="scientific">Actinacidiphila cocklensis</name>
    <dbReference type="NCBI Taxonomy" id="887465"/>
    <lineage>
        <taxon>Bacteria</taxon>
        <taxon>Bacillati</taxon>
        <taxon>Actinomycetota</taxon>
        <taxon>Actinomycetes</taxon>
        <taxon>Kitasatosporales</taxon>
        <taxon>Streptomycetaceae</taxon>
        <taxon>Actinacidiphila</taxon>
    </lineage>
</organism>
<keyword evidence="3" id="KW-1185">Reference proteome</keyword>
<evidence type="ECO:0000313" key="2">
    <source>
        <dbReference type="EMBL" id="CAG6395504.1"/>
    </source>
</evidence>
<feature type="compositionally biased region" description="Basic residues" evidence="1">
    <location>
        <begin position="29"/>
        <end position="39"/>
    </location>
</feature>
<name>A0A9W4E8H0_9ACTN</name>
<gene>
    <name evidence="2" type="ORF">SCOCK_330015</name>
</gene>
<feature type="compositionally biased region" description="Low complexity" evidence="1">
    <location>
        <begin position="104"/>
        <end position="118"/>
    </location>
</feature>
<proteinExistence type="predicted"/>
<accession>A0A9W4E8H0</accession>